<evidence type="ECO:0000313" key="5">
    <source>
        <dbReference type="Proteomes" id="UP001165120"/>
    </source>
</evidence>
<protein>
    <submittedName>
        <fullName evidence="4">Unnamed protein product</fullName>
    </submittedName>
</protein>
<dbReference type="InterPro" id="IPR046982">
    <property type="entry name" value="BIN3/RVS161-like"/>
</dbReference>
<dbReference type="Gene3D" id="2.30.30.40">
    <property type="entry name" value="SH3 Domains"/>
    <property type="match status" value="1"/>
</dbReference>
<dbReference type="GO" id="GO:0031097">
    <property type="term" value="C:medial cortex"/>
    <property type="evidence" value="ECO:0007669"/>
    <property type="project" value="TreeGrafter"/>
</dbReference>
<organism evidence="4 5">
    <name type="scientific">Candida boidinii</name>
    <name type="common">Yeast</name>
    <dbReference type="NCBI Taxonomy" id="5477"/>
    <lineage>
        <taxon>Eukaryota</taxon>
        <taxon>Fungi</taxon>
        <taxon>Dikarya</taxon>
        <taxon>Ascomycota</taxon>
        <taxon>Saccharomycotina</taxon>
        <taxon>Pichiomycetes</taxon>
        <taxon>Pichiales</taxon>
        <taxon>Pichiaceae</taxon>
        <taxon>Ogataea</taxon>
        <taxon>Ogataea/Candida clade</taxon>
    </lineage>
</organism>
<dbReference type="GO" id="GO:0043332">
    <property type="term" value="C:mating projection tip"/>
    <property type="evidence" value="ECO:0007669"/>
    <property type="project" value="TreeGrafter"/>
</dbReference>
<sequence length="380" mass="44644">MEISSEYKDKLESGWNTVKESISKQSINLLPFSDSNTSIEDRAYNECYKSLCFWETNLKELKYQLDKRNKSVKELIKNQIAIGENVCQIYGPLDSSDKSVLDDPYLSEIYDRAKSFTDFAIVLENETIKDYDQSSEDLINIISRMLDLFKKWKDEHTLRNTALKKYENNLHLQKTILSKKTSVTLQEQTRFYSLKSQEQILKNLYLTRNNRFIEMINKFSTLAPKWFQLIFLINYYATFNFYYNCYNCSCDTSNSFFRGKSYKSLNALLLEDITEKFHQDQDPIARKIEQLTIVNFEKVAMTKDLVKQMAGCNIRETVYCTACYDFEPQQPDDLRLRVGDKIFIISKEETGWWRGANLDGDTGNFPSNYVTQFENDRIGQ</sequence>
<proteinExistence type="predicted"/>
<dbReference type="GO" id="GO:1990528">
    <property type="term" value="C:Rvs161p-Rvs167p complex"/>
    <property type="evidence" value="ECO:0007669"/>
    <property type="project" value="TreeGrafter"/>
</dbReference>
<dbReference type="Pfam" id="PF00018">
    <property type="entry name" value="SH3_1"/>
    <property type="match status" value="1"/>
</dbReference>
<dbReference type="InterPro" id="IPR001452">
    <property type="entry name" value="SH3_domain"/>
</dbReference>
<dbReference type="InterPro" id="IPR027267">
    <property type="entry name" value="AH/BAR_dom_sf"/>
</dbReference>
<feature type="domain" description="SH3" evidence="3">
    <location>
        <begin position="315"/>
        <end position="375"/>
    </location>
</feature>
<gene>
    <name evidence="4" type="ORF">Cboi02_000264000</name>
</gene>
<evidence type="ECO:0000259" key="3">
    <source>
        <dbReference type="PROSITE" id="PS50002"/>
    </source>
</evidence>
<dbReference type="SMART" id="SM00326">
    <property type="entry name" value="SH3"/>
    <property type="match status" value="1"/>
</dbReference>
<dbReference type="SUPFAM" id="SSF103657">
    <property type="entry name" value="BAR/IMD domain-like"/>
    <property type="match status" value="1"/>
</dbReference>
<dbReference type="GO" id="GO:0097320">
    <property type="term" value="P:plasma membrane tubulation"/>
    <property type="evidence" value="ECO:0007669"/>
    <property type="project" value="TreeGrafter"/>
</dbReference>
<dbReference type="InterPro" id="IPR036028">
    <property type="entry name" value="SH3-like_dom_sf"/>
</dbReference>
<evidence type="ECO:0000256" key="2">
    <source>
        <dbReference type="PROSITE-ProRule" id="PRU00192"/>
    </source>
</evidence>
<dbReference type="CDD" id="cd00174">
    <property type="entry name" value="SH3"/>
    <property type="match status" value="1"/>
</dbReference>
<comment type="caution">
    <text evidence="4">The sequence shown here is derived from an EMBL/GenBank/DDBJ whole genome shotgun (WGS) entry which is preliminary data.</text>
</comment>
<dbReference type="EMBL" id="BSXN01000813">
    <property type="protein sequence ID" value="GME69922.1"/>
    <property type="molecule type" value="Genomic_DNA"/>
</dbReference>
<name>A0A9W6T2E4_CANBO</name>
<dbReference type="Proteomes" id="UP001165120">
    <property type="component" value="Unassembled WGS sequence"/>
</dbReference>
<dbReference type="Gene3D" id="1.20.1270.60">
    <property type="entry name" value="Arfaptin homology (AH) domain/BAR domain"/>
    <property type="match status" value="1"/>
</dbReference>
<dbReference type="SUPFAM" id="SSF50044">
    <property type="entry name" value="SH3-domain"/>
    <property type="match status" value="1"/>
</dbReference>
<reference evidence="4" key="1">
    <citation type="submission" date="2023-04" db="EMBL/GenBank/DDBJ databases">
        <title>Candida boidinii NBRC 10035.</title>
        <authorList>
            <person name="Ichikawa N."/>
            <person name="Sato H."/>
            <person name="Tonouchi N."/>
        </authorList>
    </citation>
    <scope>NUCLEOTIDE SEQUENCE</scope>
    <source>
        <strain evidence="4">NBRC 10035</strain>
    </source>
</reference>
<dbReference type="GO" id="GO:0051666">
    <property type="term" value="P:actin cortical patch localization"/>
    <property type="evidence" value="ECO:0007669"/>
    <property type="project" value="InterPro"/>
</dbReference>
<keyword evidence="1 2" id="KW-0728">SH3 domain</keyword>
<evidence type="ECO:0000313" key="4">
    <source>
        <dbReference type="EMBL" id="GME69922.1"/>
    </source>
</evidence>
<accession>A0A9W6T2E4</accession>
<dbReference type="GO" id="GO:0006897">
    <property type="term" value="P:endocytosis"/>
    <property type="evidence" value="ECO:0007669"/>
    <property type="project" value="InterPro"/>
</dbReference>
<dbReference type="AlphaFoldDB" id="A0A9W6T2E4"/>
<dbReference type="PANTHER" id="PTHR47174">
    <property type="entry name" value="BRIDGING INTEGRATOR 3"/>
    <property type="match status" value="1"/>
</dbReference>
<evidence type="ECO:0000256" key="1">
    <source>
        <dbReference type="ARBA" id="ARBA00022443"/>
    </source>
</evidence>
<dbReference type="GO" id="GO:0008289">
    <property type="term" value="F:lipid binding"/>
    <property type="evidence" value="ECO:0007669"/>
    <property type="project" value="TreeGrafter"/>
</dbReference>
<keyword evidence="5" id="KW-1185">Reference proteome</keyword>
<dbReference type="PROSITE" id="PS50002">
    <property type="entry name" value="SH3"/>
    <property type="match status" value="1"/>
</dbReference>
<dbReference type="PRINTS" id="PR00452">
    <property type="entry name" value="SH3DOMAIN"/>
</dbReference>
<dbReference type="GO" id="GO:0030479">
    <property type="term" value="C:actin cortical patch"/>
    <property type="evidence" value="ECO:0007669"/>
    <property type="project" value="TreeGrafter"/>
</dbReference>
<dbReference type="PANTHER" id="PTHR47174:SF1">
    <property type="entry name" value="REDUCED VIABILITY UPON STARVATION PROTEIN 167"/>
    <property type="match status" value="1"/>
</dbReference>